<dbReference type="Proteomes" id="UP000717752">
    <property type="component" value="Unassembled WGS sequence"/>
</dbReference>
<dbReference type="Gene3D" id="2.40.320.10">
    <property type="entry name" value="Hypothetical Protein Pfu-838710-001"/>
    <property type="match status" value="1"/>
</dbReference>
<dbReference type="InterPro" id="IPR033469">
    <property type="entry name" value="CYTH-like_dom_sf"/>
</dbReference>
<organism evidence="2 3">
    <name type="scientific">Rhizobium mesosinicum</name>
    <dbReference type="NCBI Taxonomy" id="335017"/>
    <lineage>
        <taxon>Bacteria</taxon>
        <taxon>Pseudomonadati</taxon>
        <taxon>Pseudomonadota</taxon>
        <taxon>Alphaproteobacteria</taxon>
        <taxon>Hyphomicrobiales</taxon>
        <taxon>Rhizobiaceae</taxon>
        <taxon>Rhizobium/Agrobacterium group</taxon>
        <taxon>Rhizobium</taxon>
    </lineage>
</organism>
<evidence type="ECO:0000313" key="2">
    <source>
        <dbReference type="EMBL" id="MBW9054942.1"/>
    </source>
</evidence>
<reference evidence="2 3" key="1">
    <citation type="journal article" date="2021" name="MBio">
        <title>Poor Competitiveness of Bradyrhizobium in Pigeon Pea Root Colonization in Indian Soils.</title>
        <authorList>
            <person name="Chalasani D."/>
            <person name="Basu A."/>
            <person name="Pullabhotla S.V.S.R.N."/>
            <person name="Jorrin B."/>
            <person name="Neal A.L."/>
            <person name="Poole P.S."/>
            <person name="Podile A.R."/>
            <person name="Tkacz A."/>
        </authorList>
    </citation>
    <scope>NUCLEOTIDE SEQUENCE [LARGE SCALE GENOMIC DNA]</scope>
    <source>
        <strain evidence="2 3">HU56</strain>
    </source>
</reference>
<accession>A0ABS7GZA8</accession>
<dbReference type="PIRSF" id="PIRSF016487">
    <property type="entry name" value="CYTH_UCP016487"/>
    <property type="match status" value="1"/>
</dbReference>
<dbReference type="PANTHER" id="PTHR40114:SF1">
    <property type="entry name" value="SLR0698 PROTEIN"/>
    <property type="match status" value="1"/>
</dbReference>
<dbReference type="Pfam" id="PF01928">
    <property type="entry name" value="CYTH"/>
    <property type="match status" value="1"/>
</dbReference>
<feature type="domain" description="CYTH" evidence="1">
    <location>
        <begin position="2"/>
        <end position="149"/>
    </location>
</feature>
<evidence type="ECO:0000259" key="1">
    <source>
        <dbReference type="SMART" id="SM01118"/>
    </source>
</evidence>
<comment type="caution">
    <text evidence="2">The sequence shown here is derived from an EMBL/GenBank/DDBJ whole genome shotgun (WGS) entry which is preliminary data.</text>
</comment>
<dbReference type="SUPFAM" id="SSF55154">
    <property type="entry name" value="CYTH-like phosphatases"/>
    <property type="match status" value="1"/>
</dbReference>
<keyword evidence="3" id="KW-1185">Reference proteome</keyword>
<gene>
    <name evidence="2" type="ORF">JNB85_21305</name>
</gene>
<dbReference type="RefSeq" id="WP_220336281.1">
    <property type="nucleotide sequence ID" value="NZ_JAEUAK010000008.1"/>
</dbReference>
<dbReference type="PANTHER" id="PTHR40114">
    <property type="entry name" value="SLR0698 PROTEIN"/>
    <property type="match status" value="1"/>
</dbReference>
<dbReference type="SMART" id="SM01118">
    <property type="entry name" value="CYTH"/>
    <property type="match status" value="1"/>
</dbReference>
<name>A0ABS7GZA8_9HYPH</name>
<dbReference type="EMBL" id="JAEUAK010000008">
    <property type="protein sequence ID" value="MBW9054942.1"/>
    <property type="molecule type" value="Genomic_DNA"/>
</dbReference>
<sequence length="180" mass="19856">MSLEIERKFLVASDGWRPAVHSTVRIADHLIAQFDGGKIRVRFCRQSSTLTIKGARRGLVRSEYHIRLSDTDAEAMIGEFSDGPALEKRRHEVDVHGLCWQVDEYEGPLRGLVTADVELPDADFPVAIPDWAGPEITGDVTFASRRLADAIAAGPVAVSGVLDTYRTMTHLQASKGFRQV</sequence>
<dbReference type="InterPro" id="IPR012042">
    <property type="entry name" value="NeuTTM/CthTTM-like"/>
</dbReference>
<protein>
    <submittedName>
        <fullName evidence="2">Adenylate cyclase</fullName>
    </submittedName>
</protein>
<evidence type="ECO:0000313" key="3">
    <source>
        <dbReference type="Proteomes" id="UP000717752"/>
    </source>
</evidence>
<proteinExistence type="predicted"/>
<dbReference type="InterPro" id="IPR023577">
    <property type="entry name" value="CYTH_domain"/>
</dbReference>